<proteinExistence type="predicted"/>
<evidence type="ECO:0000256" key="3">
    <source>
        <dbReference type="ARBA" id="ARBA00022806"/>
    </source>
</evidence>
<evidence type="ECO:0000256" key="2">
    <source>
        <dbReference type="ARBA" id="ARBA00022801"/>
    </source>
</evidence>
<dbReference type="SUPFAM" id="SSF52540">
    <property type="entry name" value="P-loop containing nucleoside triphosphate hydrolases"/>
    <property type="match status" value="1"/>
</dbReference>
<evidence type="ECO:0000313" key="7">
    <source>
        <dbReference type="Proteomes" id="UP001162131"/>
    </source>
</evidence>
<feature type="domain" description="Helicase ATP-binding" evidence="5">
    <location>
        <begin position="51"/>
        <end position="168"/>
    </location>
</feature>
<gene>
    <name evidence="6" type="ORF">BSTOLATCC_MIC9637</name>
</gene>
<protein>
    <recommendedName>
        <fullName evidence="5">Helicase ATP-binding domain-containing protein</fullName>
    </recommendedName>
</protein>
<keyword evidence="4" id="KW-0067">ATP-binding</keyword>
<dbReference type="PANTHER" id="PTHR47960">
    <property type="entry name" value="DEAD-BOX ATP-DEPENDENT RNA HELICASE 50"/>
    <property type="match status" value="1"/>
</dbReference>
<dbReference type="Pfam" id="PF00270">
    <property type="entry name" value="DEAD"/>
    <property type="match status" value="1"/>
</dbReference>
<evidence type="ECO:0000256" key="1">
    <source>
        <dbReference type="ARBA" id="ARBA00022741"/>
    </source>
</evidence>
<dbReference type="PROSITE" id="PS51192">
    <property type="entry name" value="HELICASE_ATP_BIND_1"/>
    <property type="match status" value="1"/>
</dbReference>
<dbReference type="Proteomes" id="UP001162131">
    <property type="component" value="Unassembled WGS sequence"/>
</dbReference>
<dbReference type="GO" id="GO:0003676">
    <property type="term" value="F:nucleic acid binding"/>
    <property type="evidence" value="ECO:0007669"/>
    <property type="project" value="InterPro"/>
</dbReference>
<dbReference type="EMBL" id="CAJZBQ010000011">
    <property type="protein sequence ID" value="CAG9313833.1"/>
    <property type="molecule type" value="Genomic_DNA"/>
</dbReference>
<keyword evidence="2" id="KW-0378">Hydrolase</keyword>
<dbReference type="SMART" id="SM00487">
    <property type="entry name" value="DEXDc"/>
    <property type="match status" value="1"/>
</dbReference>
<keyword evidence="3" id="KW-0347">Helicase</keyword>
<evidence type="ECO:0000259" key="5">
    <source>
        <dbReference type="PROSITE" id="PS51192"/>
    </source>
</evidence>
<dbReference type="AlphaFoldDB" id="A0AAU9IIC7"/>
<evidence type="ECO:0000313" key="6">
    <source>
        <dbReference type="EMBL" id="CAG9313833.1"/>
    </source>
</evidence>
<dbReference type="InterPro" id="IPR014001">
    <property type="entry name" value="Helicase_ATP-bd"/>
</dbReference>
<accession>A0AAU9IIC7</accession>
<dbReference type="Gene3D" id="3.40.50.300">
    <property type="entry name" value="P-loop containing nucleotide triphosphate hydrolases"/>
    <property type="match status" value="2"/>
</dbReference>
<name>A0AAU9IIC7_9CILI</name>
<organism evidence="6 7">
    <name type="scientific">Blepharisma stoltei</name>
    <dbReference type="NCBI Taxonomy" id="1481888"/>
    <lineage>
        <taxon>Eukaryota</taxon>
        <taxon>Sar</taxon>
        <taxon>Alveolata</taxon>
        <taxon>Ciliophora</taxon>
        <taxon>Postciliodesmatophora</taxon>
        <taxon>Heterotrichea</taxon>
        <taxon>Heterotrichida</taxon>
        <taxon>Blepharismidae</taxon>
        <taxon>Blepharisma</taxon>
    </lineage>
</organism>
<evidence type="ECO:0000256" key="4">
    <source>
        <dbReference type="ARBA" id="ARBA00022840"/>
    </source>
</evidence>
<dbReference type="InterPro" id="IPR011545">
    <property type="entry name" value="DEAD/DEAH_box_helicase_dom"/>
</dbReference>
<keyword evidence="7" id="KW-1185">Reference proteome</keyword>
<dbReference type="GO" id="GO:0004386">
    <property type="term" value="F:helicase activity"/>
    <property type="evidence" value="ECO:0007669"/>
    <property type="project" value="UniProtKB-KW"/>
</dbReference>
<keyword evidence="1" id="KW-0547">Nucleotide-binding</keyword>
<comment type="caution">
    <text evidence="6">The sequence shown here is derived from an EMBL/GenBank/DDBJ whole genome shotgun (WGS) entry which is preliminary data.</text>
</comment>
<dbReference type="GO" id="GO:0016787">
    <property type="term" value="F:hydrolase activity"/>
    <property type="evidence" value="ECO:0007669"/>
    <property type="project" value="UniProtKB-KW"/>
</dbReference>
<dbReference type="GO" id="GO:0005524">
    <property type="term" value="F:ATP binding"/>
    <property type="evidence" value="ECO:0007669"/>
    <property type="project" value="UniProtKB-KW"/>
</dbReference>
<sequence>MADKEEFFRFETNRDVTLIESFEEIQLIDPLRLALNEEGITEPLPILKQCYRAFNDESNLIIFLPPASGKNILISLSILGSINYSDPYPQVIIVEPRIYLIPEMLNTLTHYAKYLQPTFLITSRETKIADDIKKLPESQIIIGTSKRINSMIKSRKKFFSHVGLLIIDAGGGIYEKKTTEDSKESEEWKDQGETLHEIIKKLGRNVRKRWVSGNMHEDFFIKRVSEYTPDPLIIKSCFQVAVAGGQIHYKIECTDEDDKLEKLKHLMSQNPDTQKIIFCKFQNLERLTQEIKQGFERVLEIMNLIARDQLHEAYSNFKEKQYMACICQSKGYLIRQLYTTQQVEIYNYDMGKSKKKYLKRIRRNGLYKQGDKIFNFLITDEEKQKLARIEEKYGYIMQNSSFN</sequence>
<dbReference type="InterPro" id="IPR027417">
    <property type="entry name" value="P-loop_NTPase"/>
</dbReference>
<reference evidence="6" key="1">
    <citation type="submission" date="2021-09" db="EMBL/GenBank/DDBJ databases">
        <authorList>
            <consortium name="AG Swart"/>
            <person name="Singh M."/>
            <person name="Singh A."/>
            <person name="Seah K."/>
            <person name="Emmerich C."/>
        </authorList>
    </citation>
    <scope>NUCLEOTIDE SEQUENCE</scope>
    <source>
        <strain evidence="6">ATCC30299</strain>
    </source>
</reference>